<dbReference type="InterPro" id="IPR025515">
    <property type="entry name" value="DUF4403"/>
</dbReference>
<keyword evidence="2" id="KW-1185">Reference proteome</keyword>
<gene>
    <name evidence="1" type="ORF">FAES_2940</name>
</gene>
<reference evidence="1 2" key="1">
    <citation type="journal article" date="2012" name="J. Bacteriol.">
        <title>Genome Sequence of Fibrella aestuarina BUZ 2T, a Filamentous Marine Bacterium.</title>
        <authorList>
            <person name="Filippini M."/>
            <person name="Qi W."/>
            <person name="Blom J."/>
            <person name="Goesmann A."/>
            <person name="Smits T.H."/>
            <person name="Bagheri H.C."/>
        </authorList>
    </citation>
    <scope>NUCLEOTIDE SEQUENCE [LARGE SCALE GENOMIC DNA]</scope>
    <source>
        <strain evidence="2">BUZ 2T</strain>
    </source>
</reference>
<dbReference type="AlphaFoldDB" id="I0K9Z6"/>
<evidence type="ECO:0000313" key="2">
    <source>
        <dbReference type="Proteomes" id="UP000011058"/>
    </source>
</evidence>
<dbReference type="Pfam" id="PF14356">
    <property type="entry name" value="DUF4403"/>
    <property type="match status" value="1"/>
</dbReference>
<dbReference type="PROSITE" id="PS51257">
    <property type="entry name" value="PROKAR_LIPOPROTEIN"/>
    <property type="match status" value="1"/>
</dbReference>
<dbReference type="Proteomes" id="UP000011058">
    <property type="component" value="Chromosome"/>
</dbReference>
<evidence type="ECO:0008006" key="3">
    <source>
        <dbReference type="Google" id="ProtNLM"/>
    </source>
</evidence>
<accession>I0K9Z6</accession>
<dbReference type="HOGENOM" id="CLU_047106_0_0_10"/>
<dbReference type="OrthoDB" id="9774949at2"/>
<sequence>MNPQRTIQFVLILLVVSLAVSCKKVKPKPPAAEGFDDEIPPAISFLAGPISFNIRALEDQINKALKPELVRPEMMKDQKGAAMFNLRVYRTGRVKIKYANNKVSFSAPLQVWIDNPLRLNKRKHSKNALCALAVDFQSPLQVSPNWRLSTKAKFTNYTWIEKPKLRILGVNISVTRLVENLLEKRRPEIEEVIDKAVHNELRLDRQVRPIWKSLQKPLLLVKSPDSIWLVPTPFSVAVGEVTGNATTLTVPIRVAFSTRTEIGKRPDVDTNGQLPHLRKARSIRQTSDLRVMSFITYDDMNRVLAKTLQGHNLGLAGGMVKIKRARVYGGQKALIIRTDVGGAVNGTLYFRGQPAYDTLTHTLRIKNIDFDVETEERLLATADWLLHDRLKDTLSKVLHIPLREQILKLPTLIDRAFENSRTGVKNDLDILSFRFVPQRIAIRPTGIQSLLKVETNVRLEVKKL</sequence>
<proteinExistence type="predicted"/>
<dbReference type="eggNOG" id="ENOG502ZAFW">
    <property type="taxonomic scope" value="Bacteria"/>
</dbReference>
<organism evidence="1 2">
    <name type="scientific">Fibrella aestuarina BUZ 2</name>
    <dbReference type="NCBI Taxonomy" id="1166018"/>
    <lineage>
        <taxon>Bacteria</taxon>
        <taxon>Pseudomonadati</taxon>
        <taxon>Bacteroidota</taxon>
        <taxon>Cytophagia</taxon>
        <taxon>Cytophagales</taxon>
        <taxon>Spirosomataceae</taxon>
        <taxon>Fibrella</taxon>
    </lineage>
</organism>
<protein>
    <recommendedName>
        <fullName evidence="3">DUF4403 family protein</fullName>
    </recommendedName>
</protein>
<dbReference type="STRING" id="1166018.FAES_2940"/>
<dbReference type="RefSeq" id="WP_015332048.1">
    <property type="nucleotide sequence ID" value="NC_020054.1"/>
</dbReference>
<evidence type="ECO:0000313" key="1">
    <source>
        <dbReference type="EMBL" id="CCH00949.1"/>
    </source>
</evidence>
<dbReference type="EMBL" id="HE796683">
    <property type="protein sequence ID" value="CCH00949.1"/>
    <property type="molecule type" value="Genomic_DNA"/>
</dbReference>
<dbReference type="KEGG" id="fae:FAES_2940"/>
<dbReference type="PATRIC" id="fig|1166018.3.peg.4709"/>
<name>I0K9Z6_9BACT</name>